<dbReference type="EMBL" id="KB445561">
    <property type="protein sequence ID" value="EMC92907.1"/>
    <property type="molecule type" value="Genomic_DNA"/>
</dbReference>
<dbReference type="PANTHER" id="PTHR47260">
    <property type="entry name" value="UPF0644 PROTEIN PB2B4.06"/>
    <property type="match status" value="1"/>
</dbReference>
<name>M2LFU9_BAUPA</name>
<dbReference type="InterPro" id="IPR052061">
    <property type="entry name" value="PTE-AB_protein"/>
</dbReference>
<evidence type="ECO:0000313" key="3">
    <source>
        <dbReference type="Proteomes" id="UP000011761"/>
    </source>
</evidence>
<dbReference type="CDD" id="cd03443">
    <property type="entry name" value="PaaI_thioesterase"/>
    <property type="match status" value="1"/>
</dbReference>
<gene>
    <name evidence="2" type="ORF">BAUCODRAFT_266306</name>
</gene>
<evidence type="ECO:0000259" key="1">
    <source>
        <dbReference type="Pfam" id="PF03061"/>
    </source>
</evidence>
<dbReference type="OrthoDB" id="506431at2759"/>
<dbReference type="InterPro" id="IPR029069">
    <property type="entry name" value="HotDog_dom_sf"/>
</dbReference>
<dbReference type="OMA" id="FIMARAE"/>
<dbReference type="InterPro" id="IPR006683">
    <property type="entry name" value="Thioestr_dom"/>
</dbReference>
<reference evidence="2 3" key="1">
    <citation type="journal article" date="2012" name="PLoS Pathog.">
        <title>Diverse lifestyles and strategies of plant pathogenesis encoded in the genomes of eighteen Dothideomycetes fungi.</title>
        <authorList>
            <person name="Ohm R.A."/>
            <person name="Feau N."/>
            <person name="Henrissat B."/>
            <person name="Schoch C.L."/>
            <person name="Horwitz B.A."/>
            <person name="Barry K.W."/>
            <person name="Condon B.J."/>
            <person name="Copeland A.C."/>
            <person name="Dhillon B."/>
            <person name="Glaser F."/>
            <person name="Hesse C.N."/>
            <person name="Kosti I."/>
            <person name="LaButti K."/>
            <person name="Lindquist E.A."/>
            <person name="Lucas S."/>
            <person name="Salamov A.A."/>
            <person name="Bradshaw R.E."/>
            <person name="Ciuffetti L."/>
            <person name="Hamelin R.C."/>
            <person name="Kema G.H.J."/>
            <person name="Lawrence C."/>
            <person name="Scott J.A."/>
            <person name="Spatafora J.W."/>
            <person name="Turgeon B.G."/>
            <person name="de Wit P.J.G.M."/>
            <person name="Zhong S."/>
            <person name="Goodwin S.B."/>
            <person name="Grigoriev I.V."/>
        </authorList>
    </citation>
    <scope>NUCLEOTIDE SEQUENCE [LARGE SCALE GENOMIC DNA]</scope>
    <source>
        <strain evidence="2 3">UAMH 10762</strain>
    </source>
</reference>
<dbReference type="SUPFAM" id="SSF54637">
    <property type="entry name" value="Thioesterase/thiol ester dehydrase-isomerase"/>
    <property type="match status" value="1"/>
</dbReference>
<dbReference type="Gene3D" id="3.10.129.10">
    <property type="entry name" value="Hotdog Thioesterase"/>
    <property type="match status" value="1"/>
</dbReference>
<evidence type="ECO:0000313" key="2">
    <source>
        <dbReference type="EMBL" id="EMC92907.1"/>
    </source>
</evidence>
<organism evidence="2 3">
    <name type="scientific">Baudoinia panamericana (strain UAMH 10762)</name>
    <name type="common">Angels' share fungus</name>
    <name type="synonym">Baudoinia compniacensis (strain UAMH 10762)</name>
    <dbReference type="NCBI Taxonomy" id="717646"/>
    <lineage>
        <taxon>Eukaryota</taxon>
        <taxon>Fungi</taxon>
        <taxon>Dikarya</taxon>
        <taxon>Ascomycota</taxon>
        <taxon>Pezizomycotina</taxon>
        <taxon>Dothideomycetes</taxon>
        <taxon>Dothideomycetidae</taxon>
        <taxon>Mycosphaerellales</taxon>
        <taxon>Teratosphaeriaceae</taxon>
        <taxon>Baudoinia</taxon>
    </lineage>
</organism>
<accession>M2LFU9</accession>
<dbReference type="Proteomes" id="UP000011761">
    <property type="component" value="Unassembled WGS sequence"/>
</dbReference>
<dbReference type="RefSeq" id="XP_007680186.1">
    <property type="nucleotide sequence ID" value="XM_007681996.1"/>
</dbReference>
<keyword evidence="3" id="KW-1185">Reference proteome</keyword>
<dbReference type="AlphaFoldDB" id="M2LFU9"/>
<feature type="domain" description="Thioesterase" evidence="1">
    <location>
        <begin position="88"/>
        <end position="164"/>
    </location>
</feature>
<sequence>MPDLHHDLDLPWCRELLSQPGLVDVEETAKTFPDGSVSNSMFHKTLYRNDAIKAHLMFRRPCTEPDSVRSTEECLLMAVGRDVDGMSGRAHGGFNSLILDQMLGACAHNSMPNKIPPATATMTVDYKAPISTPCVVLARAWVTEVTGRKVWLRGILQDGDGKVMASGKALFITARPASL</sequence>
<proteinExistence type="predicted"/>
<dbReference type="KEGG" id="bcom:BAUCODRAFT_266306"/>
<dbReference type="Pfam" id="PF03061">
    <property type="entry name" value="4HBT"/>
    <property type="match status" value="1"/>
</dbReference>
<dbReference type="PANTHER" id="PTHR47260:SF3">
    <property type="entry name" value="THIOESTERASE FAMILY PROTEIN (AFU_ORTHOLOGUE AFUA_7G03960)"/>
    <property type="match status" value="1"/>
</dbReference>
<dbReference type="GeneID" id="19110458"/>
<dbReference type="HOGENOM" id="CLU_052827_4_2_1"/>
<protein>
    <recommendedName>
        <fullName evidence="1">Thioesterase domain-containing protein</fullName>
    </recommendedName>
</protein>
<dbReference type="eggNOG" id="ENOG502T6AT">
    <property type="taxonomic scope" value="Eukaryota"/>
</dbReference>